<evidence type="ECO:0000313" key="3">
    <source>
        <dbReference type="Proteomes" id="UP001359559"/>
    </source>
</evidence>
<organism evidence="2 3">
    <name type="scientific">Clitoria ternatea</name>
    <name type="common">Butterfly pea</name>
    <dbReference type="NCBI Taxonomy" id="43366"/>
    <lineage>
        <taxon>Eukaryota</taxon>
        <taxon>Viridiplantae</taxon>
        <taxon>Streptophyta</taxon>
        <taxon>Embryophyta</taxon>
        <taxon>Tracheophyta</taxon>
        <taxon>Spermatophyta</taxon>
        <taxon>Magnoliopsida</taxon>
        <taxon>eudicotyledons</taxon>
        <taxon>Gunneridae</taxon>
        <taxon>Pentapetalae</taxon>
        <taxon>rosids</taxon>
        <taxon>fabids</taxon>
        <taxon>Fabales</taxon>
        <taxon>Fabaceae</taxon>
        <taxon>Papilionoideae</taxon>
        <taxon>50 kb inversion clade</taxon>
        <taxon>NPAAA clade</taxon>
        <taxon>indigoferoid/millettioid clade</taxon>
        <taxon>Phaseoleae</taxon>
        <taxon>Clitoria</taxon>
    </lineage>
</organism>
<feature type="compositionally biased region" description="Basic residues" evidence="1">
    <location>
        <begin position="8"/>
        <end position="39"/>
    </location>
</feature>
<name>A0AAN9IC00_CLITE</name>
<reference evidence="2 3" key="1">
    <citation type="submission" date="2024-01" db="EMBL/GenBank/DDBJ databases">
        <title>The genomes of 5 underutilized Papilionoideae crops provide insights into root nodulation and disease resistance.</title>
        <authorList>
            <person name="Yuan L."/>
        </authorList>
    </citation>
    <scope>NUCLEOTIDE SEQUENCE [LARGE SCALE GENOMIC DNA]</scope>
    <source>
        <strain evidence="2">LY-2023</strain>
        <tissue evidence="2">Leaf</tissue>
    </source>
</reference>
<accession>A0AAN9IC00</accession>
<dbReference type="PANTHER" id="PTHR36808">
    <property type="entry name" value="TRANSCRIPTIONAL REGULATOR ATRX-LIKE PROTEIN"/>
    <property type="match status" value="1"/>
</dbReference>
<proteinExistence type="predicted"/>
<feature type="region of interest" description="Disordered" evidence="1">
    <location>
        <begin position="449"/>
        <end position="560"/>
    </location>
</feature>
<feature type="compositionally biased region" description="Low complexity" evidence="1">
    <location>
        <begin position="131"/>
        <end position="146"/>
    </location>
</feature>
<feature type="region of interest" description="Disordered" evidence="1">
    <location>
        <begin position="292"/>
        <end position="332"/>
    </location>
</feature>
<feature type="region of interest" description="Disordered" evidence="1">
    <location>
        <begin position="227"/>
        <end position="263"/>
    </location>
</feature>
<gene>
    <name evidence="2" type="ORF">RJT34_29227</name>
</gene>
<feature type="compositionally biased region" description="Basic residues" evidence="1">
    <location>
        <begin position="100"/>
        <end position="109"/>
    </location>
</feature>
<evidence type="ECO:0000256" key="1">
    <source>
        <dbReference type="SAM" id="MobiDB-lite"/>
    </source>
</evidence>
<feature type="compositionally biased region" description="Basic and acidic residues" evidence="1">
    <location>
        <begin position="157"/>
        <end position="171"/>
    </location>
</feature>
<feature type="compositionally biased region" description="Polar residues" evidence="1">
    <location>
        <begin position="304"/>
        <end position="317"/>
    </location>
</feature>
<dbReference type="Proteomes" id="UP001359559">
    <property type="component" value="Unassembled WGS sequence"/>
</dbReference>
<keyword evidence="3" id="KW-1185">Reference proteome</keyword>
<feature type="region of interest" description="Disordered" evidence="1">
    <location>
        <begin position="1"/>
        <end position="215"/>
    </location>
</feature>
<feature type="compositionally biased region" description="Basic and acidic residues" evidence="1">
    <location>
        <begin position="515"/>
        <end position="525"/>
    </location>
</feature>
<sequence>MGKSSSSLKKKRSKKSSKVKKSNRSKSRKHKSKKVHRREVSRSSSDSDGSKNLHTLASSSSEDSYRRKRDRSSMRKDVKGRKKRDQRRSHSHDSSEDSHHARRRKKAKRKNESDEVREKAHRKKKIRREASVSSTSSRSQSCSTCQDGSASSDDSQYESRKGRSKRTEKDKRRLRGRSGSEKSSRYRARSCPSCSPCNESSYGGTEERYVGENNSRWLRSVVTVTKEAEESGELQGNETKEEIVDDHDYPCRSNDSNDGGTKRELDHHTLVASEEKLKVEDEVEGMNVDADLNSTKDNLRDGNFCNSNKANNAGTSEDMNKETSETSGANLNGDDLETILRQQALENLRKFRGAMQSASKTSDQKYKIVRQVKQPVTDKHEMVQGKSIVNDVAVGTNFDKKTLAEKTNLPVGRGALNAHPRNNEMDTDISGFVKHQSSCTPEKVIDAENPRGTVTEPTNHNTRNLELPTRTQKSFHDSFQTSASRAHPKPKSLVTEGDVERNSTKTTQTAIRSIENNRRDADELQHSAAPESCLQGSPVENKSGKLQDEANQGSQFEQKTMNVMRGGEMVQVSYKVYIPNKVPALARRQLKR</sequence>
<feature type="compositionally biased region" description="Polar residues" evidence="1">
    <location>
        <begin position="455"/>
        <end position="484"/>
    </location>
</feature>
<feature type="compositionally biased region" description="Basic and acidic residues" evidence="1">
    <location>
        <begin position="238"/>
        <end position="250"/>
    </location>
</feature>
<dbReference type="EMBL" id="JAYKXN010000007">
    <property type="protein sequence ID" value="KAK7272559.1"/>
    <property type="molecule type" value="Genomic_DNA"/>
</dbReference>
<feature type="compositionally biased region" description="Basic residues" evidence="1">
    <location>
        <begin position="78"/>
        <end position="90"/>
    </location>
</feature>
<evidence type="ECO:0000313" key="2">
    <source>
        <dbReference type="EMBL" id="KAK7272559.1"/>
    </source>
</evidence>
<dbReference type="AlphaFoldDB" id="A0AAN9IC00"/>
<comment type="caution">
    <text evidence="2">The sequence shown here is derived from an EMBL/GenBank/DDBJ whole genome shotgun (WGS) entry which is preliminary data.</text>
</comment>
<dbReference type="PANTHER" id="PTHR36808:SF1">
    <property type="entry name" value="TRANSCRIPTIONAL REGULATOR ATRX-LIKE PROTEIN"/>
    <property type="match status" value="1"/>
</dbReference>
<feature type="compositionally biased region" description="Polar residues" evidence="1">
    <location>
        <begin position="549"/>
        <end position="560"/>
    </location>
</feature>
<protein>
    <submittedName>
        <fullName evidence="2">Uncharacterized protein</fullName>
    </submittedName>
</protein>